<evidence type="ECO:0000313" key="10">
    <source>
        <dbReference type="EMBL" id="BBI53422.1"/>
    </source>
</evidence>
<sequence length="85" mass="9372">MLDNNTPSDTDKNVRPKMQRPLRWLWLAVAVIALDLATKYIASSQLGYAQPVEVLPFFNLTLLHNTGAAFSFWPRIPAGSAGSSL</sequence>
<keyword evidence="8 9" id="KW-0472">Membrane</keyword>
<keyword evidence="6" id="KW-0378">Hydrolase</keyword>
<evidence type="ECO:0000256" key="6">
    <source>
        <dbReference type="ARBA" id="ARBA00022801"/>
    </source>
</evidence>
<evidence type="ECO:0000256" key="5">
    <source>
        <dbReference type="ARBA" id="ARBA00022750"/>
    </source>
</evidence>
<evidence type="ECO:0000313" key="11">
    <source>
        <dbReference type="Proteomes" id="UP000289555"/>
    </source>
</evidence>
<keyword evidence="4 9" id="KW-0812">Transmembrane</keyword>
<protein>
    <recommendedName>
        <fullName evidence="12">Signal peptidase II</fullName>
    </recommendedName>
</protein>
<evidence type="ECO:0000256" key="1">
    <source>
        <dbReference type="ARBA" id="ARBA00006139"/>
    </source>
</evidence>
<dbReference type="EMBL" id="AP019416">
    <property type="protein sequence ID" value="BBI53422.1"/>
    <property type="molecule type" value="Genomic_DNA"/>
</dbReference>
<organism evidence="10 11">
    <name type="scientific">Vreelandella olivaria</name>
    <dbReference type="NCBI Taxonomy" id="390919"/>
    <lineage>
        <taxon>Bacteria</taxon>
        <taxon>Pseudomonadati</taxon>
        <taxon>Pseudomonadota</taxon>
        <taxon>Gammaproteobacteria</taxon>
        <taxon>Oceanospirillales</taxon>
        <taxon>Halomonadaceae</taxon>
        <taxon>Vreelandella</taxon>
    </lineage>
</organism>
<keyword evidence="2" id="KW-1003">Cell membrane</keyword>
<gene>
    <name evidence="10" type="ORF">HORIV_58430</name>
</gene>
<evidence type="ECO:0008006" key="12">
    <source>
        <dbReference type="Google" id="ProtNLM"/>
    </source>
</evidence>
<dbReference type="InterPro" id="IPR001872">
    <property type="entry name" value="Peptidase_A8"/>
</dbReference>
<dbReference type="PANTHER" id="PTHR33695:SF1">
    <property type="entry name" value="LIPOPROTEIN SIGNAL PEPTIDASE"/>
    <property type="match status" value="1"/>
</dbReference>
<proteinExistence type="inferred from homology"/>
<evidence type="ECO:0000256" key="2">
    <source>
        <dbReference type="ARBA" id="ARBA00022475"/>
    </source>
</evidence>
<reference evidence="11" key="1">
    <citation type="journal article" date="2019" name="Microbiol. Resour. Announc.">
        <title>Complete Genome Sequence of Halomonas olivaria, a Moderately Halophilic Bacterium Isolated from Olive Processing Effluents, Obtained by Nanopore Sequencing.</title>
        <authorList>
            <person name="Nagata S."/>
            <person name="Ii K.M."/>
            <person name="Tsukimi T."/>
            <person name="Miura M.C."/>
            <person name="Galipon J."/>
            <person name="Arakawa K."/>
        </authorList>
    </citation>
    <scope>NUCLEOTIDE SEQUENCE [LARGE SCALE GENOMIC DNA]</scope>
    <source>
        <strain evidence="11">TYRC17</strain>
    </source>
</reference>
<keyword evidence="7 9" id="KW-1133">Transmembrane helix</keyword>
<evidence type="ECO:0000256" key="7">
    <source>
        <dbReference type="ARBA" id="ARBA00022989"/>
    </source>
</evidence>
<keyword evidence="11" id="KW-1185">Reference proteome</keyword>
<accession>A0ABN5X5P2</accession>
<evidence type="ECO:0000256" key="9">
    <source>
        <dbReference type="SAM" id="Phobius"/>
    </source>
</evidence>
<name>A0ABN5X5P2_9GAMM</name>
<dbReference type="Proteomes" id="UP000289555">
    <property type="component" value="Chromosome"/>
</dbReference>
<feature type="transmembrane region" description="Helical" evidence="9">
    <location>
        <begin position="24"/>
        <end position="42"/>
    </location>
</feature>
<evidence type="ECO:0000256" key="8">
    <source>
        <dbReference type="ARBA" id="ARBA00023136"/>
    </source>
</evidence>
<evidence type="ECO:0000256" key="3">
    <source>
        <dbReference type="ARBA" id="ARBA00022670"/>
    </source>
</evidence>
<dbReference type="Pfam" id="PF01252">
    <property type="entry name" value="Peptidase_A8"/>
    <property type="match status" value="1"/>
</dbReference>
<keyword evidence="3" id="KW-0645">Protease</keyword>
<dbReference type="PANTHER" id="PTHR33695">
    <property type="entry name" value="LIPOPROTEIN SIGNAL PEPTIDASE"/>
    <property type="match status" value="1"/>
</dbReference>
<keyword evidence="5" id="KW-0064">Aspartyl protease</keyword>
<comment type="similarity">
    <text evidence="1">Belongs to the peptidase A8 family.</text>
</comment>
<evidence type="ECO:0000256" key="4">
    <source>
        <dbReference type="ARBA" id="ARBA00022692"/>
    </source>
</evidence>